<accession>A0A0C9V257</accession>
<evidence type="ECO:0000313" key="1">
    <source>
        <dbReference type="EMBL" id="KIJ31636.1"/>
    </source>
</evidence>
<proteinExistence type="predicted"/>
<gene>
    <name evidence="1" type="ORF">M422DRAFT_53305</name>
</gene>
<keyword evidence="2" id="KW-1185">Reference proteome</keyword>
<reference evidence="1 2" key="1">
    <citation type="submission" date="2014-06" db="EMBL/GenBank/DDBJ databases">
        <title>Evolutionary Origins and Diversification of the Mycorrhizal Mutualists.</title>
        <authorList>
            <consortium name="DOE Joint Genome Institute"/>
            <consortium name="Mycorrhizal Genomics Consortium"/>
            <person name="Kohler A."/>
            <person name="Kuo A."/>
            <person name="Nagy L.G."/>
            <person name="Floudas D."/>
            <person name="Copeland A."/>
            <person name="Barry K.W."/>
            <person name="Cichocki N."/>
            <person name="Veneault-Fourrey C."/>
            <person name="LaButti K."/>
            <person name="Lindquist E.A."/>
            <person name="Lipzen A."/>
            <person name="Lundell T."/>
            <person name="Morin E."/>
            <person name="Murat C."/>
            <person name="Riley R."/>
            <person name="Ohm R."/>
            <person name="Sun H."/>
            <person name="Tunlid A."/>
            <person name="Henrissat B."/>
            <person name="Grigoriev I.V."/>
            <person name="Hibbett D.S."/>
            <person name="Martin F."/>
        </authorList>
    </citation>
    <scope>NUCLEOTIDE SEQUENCE [LARGE SCALE GENOMIC DNA]</scope>
    <source>
        <strain evidence="1 2">SS14</strain>
    </source>
</reference>
<dbReference type="EMBL" id="KN837239">
    <property type="protein sequence ID" value="KIJ31636.1"/>
    <property type="molecule type" value="Genomic_DNA"/>
</dbReference>
<evidence type="ECO:0000313" key="2">
    <source>
        <dbReference type="Proteomes" id="UP000054279"/>
    </source>
</evidence>
<protein>
    <submittedName>
        <fullName evidence="1">Uncharacterized protein</fullName>
    </submittedName>
</protein>
<dbReference type="Proteomes" id="UP000054279">
    <property type="component" value="Unassembled WGS sequence"/>
</dbReference>
<dbReference type="HOGENOM" id="CLU_1455263_0_0_1"/>
<name>A0A0C9V257_SPHS4</name>
<sequence>MSSSPSPQCSFSLYHTLHKETTLAQVSCMQQAYFHRRHTGYQEGVTVTKTCLTVSRYEERRLQAEQRQSQKIHAPSQYHLIELNWEDREGVHDMDEDMEKGNGEGFGSHSILFEEAFNLVLPAEEGADFSYKEGEYGLYRDVISWAREASAKQACYDYHTHKGQTEQYNEGWNMQLNQLDTASRND</sequence>
<dbReference type="AlphaFoldDB" id="A0A0C9V257"/>
<organism evidence="1 2">
    <name type="scientific">Sphaerobolus stellatus (strain SS14)</name>
    <dbReference type="NCBI Taxonomy" id="990650"/>
    <lineage>
        <taxon>Eukaryota</taxon>
        <taxon>Fungi</taxon>
        <taxon>Dikarya</taxon>
        <taxon>Basidiomycota</taxon>
        <taxon>Agaricomycotina</taxon>
        <taxon>Agaricomycetes</taxon>
        <taxon>Phallomycetidae</taxon>
        <taxon>Geastrales</taxon>
        <taxon>Sphaerobolaceae</taxon>
        <taxon>Sphaerobolus</taxon>
    </lineage>
</organism>